<gene>
    <name evidence="1" type="ORF">NK662_20995</name>
</gene>
<sequence>MLNWKLFIFPARADGTFQYANALFPPSCYPTMEAAWEPAAALARQAREDQLVTSAAVAAN</sequence>
<keyword evidence="2" id="KW-1185">Reference proteome</keyword>
<accession>A0AA41X953</accession>
<dbReference type="RefSeq" id="WP_254760928.1">
    <property type="nucleotide sequence ID" value="NZ_JANCLT010000017.1"/>
</dbReference>
<dbReference type="EMBL" id="JANCLT010000017">
    <property type="protein sequence ID" value="MCP8971002.1"/>
    <property type="molecule type" value="Genomic_DNA"/>
</dbReference>
<protein>
    <submittedName>
        <fullName evidence="1">Uncharacterized protein</fullName>
    </submittedName>
</protein>
<evidence type="ECO:0000313" key="2">
    <source>
        <dbReference type="Proteomes" id="UP001156102"/>
    </source>
</evidence>
<evidence type="ECO:0000313" key="1">
    <source>
        <dbReference type="EMBL" id="MCP8971002.1"/>
    </source>
</evidence>
<proteinExistence type="predicted"/>
<name>A0AA41X953_9BACI</name>
<reference evidence="1" key="1">
    <citation type="submission" date="2022-07" db="EMBL/GenBank/DDBJ databases">
        <authorList>
            <person name="Li W.-J."/>
            <person name="Deng Q.-Q."/>
        </authorList>
    </citation>
    <scope>NUCLEOTIDE SEQUENCE</scope>
    <source>
        <strain evidence="1">SYSU M60031</strain>
    </source>
</reference>
<dbReference type="AlphaFoldDB" id="A0AA41X953"/>
<organism evidence="1 2">
    <name type="scientific">Ectobacillus ponti</name>
    <dbReference type="NCBI Taxonomy" id="2961894"/>
    <lineage>
        <taxon>Bacteria</taxon>
        <taxon>Bacillati</taxon>
        <taxon>Bacillota</taxon>
        <taxon>Bacilli</taxon>
        <taxon>Bacillales</taxon>
        <taxon>Bacillaceae</taxon>
        <taxon>Ectobacillus</taxon>
    </lineage>
</organism>
<comment type="caution">
    <text evidence="1">The sequence shown here is derived from an EMBL/GenBank/DDBJ whole genome shotgun (WGS) entry which is preliminary data.</text>
</comment>
<dbReference type="Proteomes" id="UP001156102">
    <property type="component" value="Unassembled WGS sequence"/>
</dbReference>